<reference evidence="4 5" key="1">
    <citation type="submission" date="2024-01" db="EMBL/GenBank/DDBJ databases">
        <title>A telomere-to-telomere, gap-free genome of sweet tea (Lithocarpus litseifolius).</title>
        <authorList>
            <person name="Zhou J."/>
        </authorList>
    </citation>
    <scope>NUCLEOTIDE SEQUENCE [LARGE SCALE GENOMIC DNA]</scope>
    <source>
        <strain evidence="4">Zhou-2022a</strain>
        <tissue evidence="4">Leaf</tissue>
    </source>
</reference>
<dbReference type="PANTHER" id="PTHR43039">
    <property type="entry name" value="ESTERASE-RELATED"/>
    <property type="match status" value="1"/>
</dbReference>
<gene>
    <name evidence="4" type="ORF">SO802_031517</name>
</gene>
<dbReference type="AlphaFoldDB" id="A0AAW2BKI9"/>
<evidence type="ECO:0000313" key="4">
    <source>
        <dbReference type="EMBL" id="KAK9986566.1"/>
    </source>
</evidence>
<comment type="similarity">
    <text evidence="1">Belongs to the AB hydrolase superfamily.</text>
</comment>
<evidence type="ECO:0000313" key="5">
    <source>
        <dbReference type="Proteomes" id="UP001459277"/>
    </source>
</evidence>
<dbReference type="InterPro" id="IPR000073">
    <property type="entry name" value="AB_hydrolase_1"/>
</dbReference>
<keyword evidence="2" id="KW-0378">Hydrolase</keyword>
<dbReference type="Proteomes" id="UP001459277">
    <property type="component" value="Unassembled WGS sequence"/>
</dbReference>
<comment type="caution">
    <text evidence="4">The sequence shown here is derived from an EMBL/GenBank/DDBJ whole genome shotgun (WGS) entry which is preliminary data.</text>
</comment>
<dbReference type="FunFam" id="3.40.50.1820:FF:000042">
    <property type="entry name" value="probable strigolactone esterase DAD2"/>
    <property type="match status" value="1"/>
</dbReference>
<sequence>MDTLCDYGGHIVEALNVNVYGNGTQALVLAHGFGADQTLWHYLIPYLACYFKVVVFDLVFSPNVNPDLYNPKKYSNFNGYVQDLLCLLDQLNVNKTIYLGHSMSAMIGCIAATKRPDLFEHVILLSGSPRYLNAEGYTGGFERSQLDKIFTQIDQNYPSWVQNFAPVAVGVNSTTAIAQFRSSLGRMKPKTAFSVAKTVFLSDLRWVLPKVSVPCTIIQSKKDFIVPKFVAFYLERKLGGSARMMEEAERRGGRAARDMFCCILVEKCEPLPLDWKSRDGLLVQNGKCERPRPLAWGL</sequence>
<protein>
    <recommendedName>
        <fullName evidence="3">AB hydrolase-1 domain-containing protein</fullName>
    </recommendedName>
</protein>
<name>A0AAW2BKI9_9ROSI</name>
<dbReference type="SUPFAM" id="SSF53474">
    <property type="entry name" value="alpha/beta-Hydrolases"/>
    <property type="match status" value="1"/>
</dbReference>
<dbReference type="Gene3D" id="3.40.50.1820">
    <property type="entry name" value="alpha/beta hydrolase"/>
    <property type="match status" value="1"/>
</dbReference>
<dbReference type="Pfam" id="PF00561">
    <property type="entry name" value="Abhydrolase_1"/>
    <property type="match status" value="1"/>
</dbReference>
<evidence type="ECO:0000259" key="3">
    <source>
        <dbReference type="Pfam" id="PF00561"/>
    </source>
</evidence>
<accession>A0AAW2BKI9</accession>
<dbReference type="InterPro" id="IPR029058">
    <property type="entry name" value="AB_hydrolase_fold"/>
</dbReference>
<keyword evidence="5" id="KW-1185">Reference proteome</keyword>
<proteinExistence type="inferred from homology"/>
<feature type="domain" description="AB hydrolase-1" evidence="3">
    <location>
        <begin position="26"/>
        <end position="167"/>
    </location>
</feature>
<evidence type="ECO:0000256" key="1">
    <source>
        <dbReference type="ARBA" id="ARBA00008645"/>
    </source>
</evidence>
<dbReference type="EMBL" id="JAZDWU010000011">
    <property type="protein sequence ID" value="KAK9986566.1"/>
    <property type="molecule type" value="Genomic_DNA"/>
</dbReference>
<organism evidence="4 5">
    <name type="scientific">Lithocarpus litseifolius</name>
    <dbReference type="NCBI Taxonomy" id="425828"/>
    <lineage>
        <taxon>Eukaryota</taxon>
        <taxon>Viridiplantae</taxon>
        <taxon>Streptophyta</taxon>
        <taxon>Embryophyta</taxon>
        <taxon>Tracheophyta</taxon>
        <taxon>Spermatophyta</taxon>
        <taxon>Magnoliopsida</taxon>
        <taxon>eudicotyledons</taxon>
        <taxon>Gunneridae</taxon>
        <taxon>Pentapetalae</taxon>
        <taxon>rosids</taxon>
        <taxon>fabids</taxon>
        <taxon>Fagales</taxon>
        <taxon>Fagaceae</taxon>
        <taxon>Lithocarpus</taxon>
    </lineage>
</organism>
<evidence type="ECO:0000256" key="2">
    <source>
        <dbReference type="ARBA" id="ARBA00022801"/>
    </source>
</evidence>
<dbReference type="GO" id="GO:0016787">
    <property type="term" value="F:hydrolase activity"/>
    <property type="evidence" value="ECO:0007669"/>
    <property type="project" value="UniProtKB-KW"/>
</dbReference>